<dbReference type="PROSITE" id="PS51318">
    <property type="entry name" value="TAT"/>
    <property type="match status" value="1"/>
</dbReference>
<keyword evidence="3" id="KW-1185">Reference proteome</keyword>
<keyword evidence="2" id="KW-0449">Lipoprotein</keyword>
<feature type="domain" description="GmrSD restriction endonucleases C-terminal" evidence="1">
    <location>
        <begin position="111"/>
        <end position="248"/>
    </location>
</feature>
<reference evidence="2" key="2">
    <citation type="submission" date="2020-09" db="EMBL/GenBank/DDBJ databases">
        <authorList>
            <person name="Sun Q."/>
            <person name="Sedlacek I."/>
        </authorList>
    </citation>
    <scope>NUCLEOTIDE SEQUENCE</scope>
    <source>
        <strain evidence="2">CCM 7905</strain>
    </source>
</reference>
<name>A0A917FTV5_9NOCA</name>
<dbReference type="EMBL" id="BMCU01000001">
    <property type="protein sequence ID" value="GGG00889.1"/>
    <property type="molecule type" value="Genomic_DNA"/>
</dbReference>
<sequence length="254" mass="27025">MDNRRHSVGAAGHTARVTRRRLLLLLAAGLVAVFSMVTGCDSVPGFTAAAPAPGSPTRVQLEALLAGAESVESRPDVPGYERSCKAGDGCVFGPAWTDDYDGPGGHDGCGTRDNVLQVALTNVEFKPGTNECVVVAGSLADPYTGETIPFTKQDAGNVQIDHVYPLSAAWDMGASLWPIERRIQFANDVTYELMAVDGEENQAKSDKTPADWMPPNEAYHCFYAGRYLTVAVQYGLPITAADRETLTDVAQGCG</sequence>
<reference evidence="2" key="1">
    <citation type="journal article" date="2014" name="Int. J. Syst. Evol. Microbiol.">
        <title>Complete genome sequence of Corynebacterium casei LMG S-19264T (=DSM 44701T), isolated from a smear-ripened cheese.</title>
        <authorList>
            <consortium name="US DOE Joint Genome Institute (JGI-PGF)"/>
            <person name="Walter F."/>
            <person name="Albersmeier A."/>
            <person name="Kalinowski J."/>
            <person name="Ruckert C."/>
        </authorList>
    </citation>
    <scope>NUCLEOTIDE SEQUENCE</scope>
    <source>
        <strain evidence="2">CCM 7905</strain>
    </source>
</reference>
<dbReference type="PANTHER" id="PTHR24094:SF15">
    <property type="entry name" value="AMP-DEPENDENT SYNTHETASE_LIGASE DOMAIN-CONTAINING PROTEIN-RELATED"/>
    <property type="match status" value="1"/>
</dbReference>
<dbReference type="InterPro" id="IPR006311">
    <property type="entry name" value="TAT_signal"/>
</dbReference>
<comment type="caution">
    <text evidence="2">The sequence shown here is derived from an EMBL/GenBank/DDBJ whole genome shotgun (WGS) entry which is preliminary data.</text>
</comment>
<dbReference type="Pfam" id="PF07510">
    <property type="entry name" value="GmrSD_C"/>
    <property type="match status" value="1"/>
</dbReference>
<protein>
    <submittedName>
        <fullName evidence="2">Lipoprotein</fullName>
    </submittedName>
</protein>
<dbReference type="InterPro" id="IPR011089">
    <property type="entry name" value="GmrSD_C"/>
</dbReference>
<evidence type="ECO:0000313" key="2">
    <source>
        <dbReference type="EMBL" id="GGG00889.1"/>
    </source>
</evidence>
<dbReference type="AlphaFoldDB" id="A0A917FTV5"/>
<evidence type="ECO:0000259" key="1">
    <source>
        <dbReference type="Pfam" id="PF07510"/>
    </source>
</evidence>
<dbReference type="Proteomes" id="UP000654257">
    <property type="component" value="Unassembled WGS sequence"/>
</dbReference>
<evidence type="ECO:0000313" key="3">
    <source>
        <dbReference type="Proteomes" id="UP000654257"/>
    </source>
</evidence>
<gene>
    <name evidence="2" type="ORF">GCM10007304_13530</name>
</gene>
<organism evidence="2 3">
    <name type="scientific">Rhodococcoides trifolii</name>
    <dbReference type="NCBI Taxonomy" id="908250"/>
    <lineage>
        <taxon>Bacteria</taxon>
        <taxon>Bacillati</taxon>
        <taxon>Actinomycetota</taxon>
        <taxon>Actinomycetes</taxon>
        <taxon>Mycobacteriales</taxon>
        <taxon>Nocardiaceae</taxon>
        <taxon>Rhodococcoides</taxon>
    </lineage>
</organism>
<proteinExistence type="predicted"/>
<accession>A0A917FTV5</accession>
<dbReference type="PANTHER" id="PTHR24094">
    <property type="entry name" value="SECRETED PROTEIN"/>
    <property type="match status" value="1"/>
</dbReference>